<dbReference type="GO" id="GO:0016104">
    <property type="term" value="P:triterpenoid biosynthetic process"/>
    <property type="evidence" value="ECO:0007669"/>
    <property type="project" value="InterPro"/>
</dbReference>
<dbReference type="Pfam" id="PF13249">
    <property type="entry name" value="SQHop_cyclase_N"/>
    <property type="match status" value="1"/>
</dbReference>
<protein>
    <recommendedName>
        <fullName evidence="2">Squalene cyclase N-terminal domain-containing protein</fullName>
    </recommendedName>
</protein>
<feature type="domain" description="Squalene cyclase N-terminal" evidence="2">
    <location>
        <begin position="99"/>
        <end position="226"/>
    </location>
</feature>
<dbReference type="PANTHER" id="PTHR11764:SF20">
    <property type="entry name" value="LANOSTEROL SYNTHASE"/>
    <property type="match status" value="1"/>
</dbReference>
<gene>
    <name evidence="3" type="ORF">TRITD_6Av1G033790</name>
</gene>
<accession>A0A9R0XVK1</accession>
<dbReference type="SUPFAM" id="SSF48239">
    <property type="entry name" value="Terpenoid cyclases/Protein prenyltransferases"/>
    <property type="match status" value="1"/>
</dbReference>
<organism evidence="3 4">
    <name type="scientific">Triticum turgidum subsp. durum</name>
    <name type="common">Durum wheat</name>
    <name type="synonym">Triticum durum</name>
    <dbReference type="NCBI Taxonomy" id="4567"/>
    <lineage>
        <taxon>Eukaryota</taxon>
        <taxon>Viridiplantae</taxon>
        <taxon>Streptophyta</taxon>
        <taxon>Embryophyta</taxon>
        <taxon>Tracheophyta</taxon>
        <taxon>Spermatophyta</taxon>
        <taxon>Magnoliopsida</taxon>
        <taxon>Liliopsida</taxon>
        <taxon>Poales</taxon>
        <taxon>Poaceae</taxon>
        <taxon>BOP clade</taxon>
        <taxon>Pooideae</taxon>
        <taxon>Triticodae</taxon>
        <taxon>Triticeae</taxon>
        <taxon>Triticinae</taxon>
        <taxon>Triticum</taxon>
    </lineage>
</organism>
<dbReference type="GO" id="GO:0005811">
    <property type="term" value="C:lipid droplet"/>
    <property type="evidence" value="ECO:0007669"/>
    <property type="project" value="InterPro"/>
</dbReference>
<comment type="similarity">
    <text evidence="1">Belongs to the terpene cyclase/mutase family.</text>
</comment>
<evidence type="ECO:0000256" key="1">
    <source>
        <dbReference type="ARBA" id="ARBA00009755"/>
    </source>
</evidence>
<dbReference type="Gramene" id="TRITD6Av1G033790.19">
    <property type="protein sequence ID" value="TRITD6Av1G033790.19"/>
    <property type="gene ID" value="TRITD6Av1G033790"/>
</dbReference>
<keyword evidence="4" id="KW-1185">Reference proteome</keyword>
<dbReference type="PANTHER" id="PTHR11764">
    <property type="entry name" value="TERPENE CYCLASE/MUTASE FAMILY MEMBER"/>
    <property type="match status" value="1"/>
</dbReference>
<evidence type="ECO:0000313" key="3">
    <source>
        <dbReference type="EMBL" id="VAI43529.1"/>
    </source>
</evidence>
<dbReference type="GO" id="GO:0031559">
    <property type="term" value="F:oxidosqualene cyclase activity"/>
    <property type="evidence" value="ECO:0007669"/>
    <property type="project" value="UniProtKB-ARBA"/>
</dbReference>
<dbReference type="InterPro" id="IPR032697">
    <property type="entry name" value="SQ_cyclase_N"/>
</dbReference>
<dbReference type="Proteomes" id="UP000324705">
    <property type="component" value="Chromosome 6A"/>
</dbReference>
<dbReference type="InterPro" id="IPR008930">
    <property type="entry name" value="Terpenoid_cyclase/PrenylTrfase"/>
</dbReference>
<sequence>MWRLKIAEGGADPWLRTKNAHVGRQVWEFDAAADDPDALAAVDAARREFAARRHQLKHSADLPMRIQLAKENPLKLDLPAIKLGENEDVTEEAVSTTLKRALSTFSTLQAHDGYWPGDYGGPMFLMPGLLIMLHVTGAMNTVLSPEHQKEIRRYLYNHQNEDGGWGLHIEGPSTMFGSALTYVSLRLLGEGPDSGDGAMEKGRNWILDHGGATYITSWGKFWLAVLVYLIGLVTIHCHRKYGCCRIACQSTQVECGVTAEWCIYPCATFMERGLSAELHQLYWN</sequence>
<evidence type="ECO:0000259" key="2">
    <source>
        <dbReference type="Pfam" id="PF13249"/>
    </source>
</evidence>
<dbReference type="Gene3D" id="1.50.10.20">
    <property type="match status" value="1"/>
</dbReference>
<dbReference type="InterPro" id="IPR018333">
    <property type="entry name" value="Squalene_cyclase"/>
</dbReference>
<dbReference type="AlphaFoldDB" id="A0A9R0XVK1"/>
<proteinExistence type="inferred from homology"/>
<dbReference type="EMBL" id="LT934121">
    <property type="protein sequence ID" value="VAI43529.1"/>
    <property type="molecule type" value="Genomic_DNA"/>
</dbReference>
<name>A0A9R0XVK1_TRITD</name>
<reference evidence="3 4" key="1">
    <citation type="submission" date="2017-09" db="EMBL/GenBank/DDBJ databases">
        <authorList>
            <consortium name="International Durum Wheat Genome Sequencing Consortium (IDWGSC)"/>
            <person name="Milanesi L."/>
        </authorList>
    </citation>
    <scope>NUCLEOTIDE SEQUENCE [LARGE SCALE GENOMIC DNA]</scope>
    <source>
        <strain evidence="4">cv. Svevo</strain>
    </source>
</reference>
<evidence type="ECO:0000313" key="4">
    <source>
        <dbReference type="Proteomes" id="UP000324705"/>
    </source>
</evidence>